<dbReference type="InterPro" id="IPR013324">
    <property type="entry name" value="RNA_pol_sigma_r3/r4-like"/>
</dbReference>
<dbReference type="PANTHER" id="PTHR34294:SF1">
    <property type="entry name" value="TRANSCRIPTIONAL REGULATOR LSRR"/>
    <property type="match status" value="1"/>
</dbReference>
<feature type="domain" description="RNA polymerase sigma-70 region 4" evidence="6">
    <location>
        <begin position="22"/>
        <end position="54"/>
    </location>
</feature>
<comment type="similarity">
    <text evidence="1">Belongs to the SorC transcriptional regulatory family.</text>
</comment>
<dbReference type="EMBL" id="DSMG01000106">
    <property type="protein sequence ID" value="HDX31960.1"/>
    <property type="molecule type" value="Genomic_DNA"/>
</dbReference>
<keyword evidence="4" id="KW-0804">Transcription</keyword>
<dbReference type="SUPFAM" id="SSF88659">
    <property type="entry name" value="Sigma3 and sigma4 domains of RNA polymerase sigma factors"/>
    <property type="match status" value="1"/>
</dbReference>
<proteinExistence type="inferred from homology"/>
<dbReference type="InterPro" id="IPR007324">
    <property type="entry name" value="Sugar-bd_dom_put"/>
</dbReference>
<dbReference type="SUPFAM" id="SSF100950">
    <property type="entry name" value="NagB/RpiA/CoA transferase-like"/>
    <property type="match status" value="1"/>
</dbReference>
<dbReference type="InterPro" id="IPR036388">
    <property type="entry name" value="WH-like_DNA-bd_sf"/>
</dbReference>
<evidence type="ECO:0000259" key="6">
    <source>
        <dbReference type="Pfam" id="PF04545"/>
    </source>
</evidence>
<comment type="caution">
    <text evidence="7">The sequence shown here is derived from an EMBL/GenBank/DDBJ whole genome shotgun (WGS) entry which is preliminary data.</text>
</comment>
<dbReference type="AlphaFoldDB" id="A0A7C1FS72"/>
<evidence type="ECO:0000256" key="4">
    <source>
        <dbReference type="ARBA" id="ARBA00023163"/>
    </source>
</evidence>
<dbReference type="InterPro" id="IPR037171">
    <property type="entry name" value="NagB/RpiA_transferase-like"/>
</dbReference>
<accession>A0A7C1FS72</accession>
<dbReference type="InterPro" id="IPR007630">
    <property type="entry name" value="RNA_pol_sigma70_r4"/>
</dbReference>
<dbReference type="Gene3D" id="3.40.50.1360">
    <property type="match status" value="1"/>
</dbReference>
<keyword evidence="2" id="KW-0805">Transcription regulation</keyword>
<dbReference type="GO" id="GO:0006352">
    <property type="term" value="P:DNA-templated transcription initiation"/>
    <property type="evidence" value="ECO:0007669"/>
    <property type="project" value="InterPro"/>
</dbReference>
<evidence type="ECO:0000259" key="5">
    <source>
        <dbReference type="Pfam" id="PF04198"/>
    </source>
</evidence>
<dbReference type="Gene3D" id="1.10.10.10">
    <property type="entry name" value="Winged helix-like DNA-binding domain superfamily/Winged helix DNA-binding domain"/>
    <property type="match status" value="1"/>
</dbReference>
<evidence type="ECO:0000256" key="3">
    <source>
        <dbReference type="ARBA" id="ARBA00023125"/>
    </source>
</evidence>
<keyword evidence="3" id="KW-0238">DNA-binding</keyword>
<organism evidence="7">
    <name type="scientific">Caldilinea aerophila</name>
    <dbReference type="NCBI Taxonomy" id="133453"/>
    <lineage>
        <taxon>Bacteria</taxon>
        <taxon>Bacillati</taxon>
        <taxon>Chloroflexota</taxon>
        <taxon>Caldilineae</taxon>
        <taxon>Caldilineales</taxon>
        <taxon>Caldilineaceae</taxon>
        <taxon>Caldilinea</taxon>
    </lineage>
</organism>
<evidence type="ECO:0000313" key="7">
    <source>
        <dbReference type="EMBL" id="HDX31960.1"/>
    </source>
</evidence>
<reference evidence="7" key="1">
    <citation type="journal article" date="2020" name="mSystems">
        <title>Genome- and Community-Level Interaction Insights into Carbon Utilization and Element Cycling Functions of Hydrothermarchaeota in Hydrothermal Sediment.</title>
        <authorList>
            <person name="Zhou Z."/>
            <person name="Liu Y."/>
            <person name="Xu W."/>
            <person name="Pan J."/>
            <person name="Luo Z.H."/>
            <person name="Li M."/>
        </authorList>
    </citation>
    <scope>NUCLEOTIDE SEQUENCE [LARGE SCALE GENOMIC DNA]</scope>
    <source>
        <strain evidence="7">SpSt-289</strain>
    </source>
</reference>
<feature type="domain" description="Sugar-binding" evidence="5">
    <location>
        <begin position="67"/>
        <end position="321"/>
    </location>
</feature>
<evidence type="ECO:0000256" key="1">
    <source>
        <dbReference type="ARBA" id="ARBA00010466"/>
    </source>
</evidence>
<dbReference type="GO" id="GO:0003700">
    <property type="term" value="F:DNA-binding transcription factor activity"/>
    <property type="evidence" value="ECO:0007669"/>
    <property type="project" value="InterPro"/>
</dbReference>
<evidence type="ECO:0000256" key="2">
    <source>
        <dbReference type="ARBA" id="ARBA00023015"/>
    </source>
</evidence>
<dbReference type="Pfam" id="PF04198">
    <property type="entry name" value="Sugar-bind"/>
    <property type="match status" value="1"/>
</dbReference>
<dbReference type="InterPro" id="IPR051054">
    <property type="entry name" value="SorC_transcr_regulators"/>
</dbReference>
<gene>
    <name evidence="7" type="ORF">ENQ20_10795</name>
</gene>
<sequence>MVHRHAGDDAIDNLDLLIQVAEKYYVEQLTQAQIAELYNISRSTISRLLSKAREEGIVRIQIVRPQVRQSQLERRLCEQFGLQEAVVIGAQHYPNQPDELRRLVGAEAAPFVDPLIKPNMLVGVGRGRTLAELAYGLSKLATPRNITLVQLLGDIDIKHSLARGAEITRLLCEGYGGAGYFLNAPALVPDRQLAQLLLQSSNIQQVSALYDRLDLALVGIGALHNSPLVLAGLLSEPEIARLAEAGAVGDICGHFYTAQGELVDDAYPGVSIGIRWEQLLACPQLVVIATGPEKVAPILGLLRIRMIDVLITDAWTAEQVVQSAQKI</sequence>
<dbReference type="PANTHER" id="PTHR34294">
    <property type="entry name" value="TRANSCRIPTIONAL REGULATOR-RELATED"/>
    <property type="match status" value="1"/>
</dbReference>
<dbReference type="Pfam" id="PF04545">
    <property type="entry name" value="Sigma70_r4"/>
    <property type="match status" value="1"/>
</dbReference>
<protein>
    <submittedName>
        <fullName evidence="7">Winged helix-turn-helix transcriptional regulator</fullName>
    </submittedName>
</protein>
<name>A0A7C1FS72_9CHLR</name>
<dbReference type="GO" id="GO:0003677">
    <property type="term" value="F:DNA binding"/>
    <property type="evidence" value="ECO:0007669"/>
    <property type="project" value="UniProtKB-KW"/>
</dbReference>
<dbReference type="GO" id="GO:0030246">
    <property type="term" value="F:carbohydrate binding"/>
    <property type="evidence" value="ECO:0007669"/>
    <property type="project" value="InterPro"/>
</dbReference>